<feature type="transmembrane region" description="Helical" evidence="10">
    <location>
        <begin position="569"/>
        <end position="587"/>
    </location>
</feature>
<feature type="transmembrane region" description="Helical" evidence="10">
    <location>
        <begin position="607"/>
        <end position="625"/>
    </location>
</feature>
<feature type="transmembrane region" description="Helical" evidence="10">
    <location>
        <begin position="691"/>
        <end position="712"/>
    </location>
</feature>
<keyword evidence="8 10" id="KW-0472">Membrane</keyword>
<dbReference type="InterPro" id="IPR007182">
    <property type="entry name" value="MnhB"/>
</dbReference>
<feature type="transmembrane region" description="Helical" evidence="10">
    <location>
        <begin position="274"/>
        <end position="295"/>
    </location>
</feature>
<feature type="transmembrane region" description="Helical" evidence="10">
    <location>
        <begin position="854"/>
        <end position="881"/>
    </location>
</feature>
<dbReference type="RefSeq" id="WP_087453259.1">
    <property type="nucleotide sequence ID" value="NZ_CP021417.2"/>
</dbReference>
<evidence type="ECO:0000256" key="1">
    <source>
        <dbReference type="ARBA" id="ARBA00004651"/>
    </source>
</evidence>
<feature type="transmembrane region" description="Helical" evidence="10">
    <location>
        <begin position="81"/>
        <end position="100"/>
    </location>
</feature>
<dbReference type="Pfam" id="PF13244">
    <property type="entry name" value="MbhD"/>
    <property type="match status" value="1"/>
</dbReference>
<evidence type="ECO:0000259" key="13">
    <source>
        <dbReference type="Pfam" id="PF04039"/>
    </source>
</evidence>
<keyword evidence="2" id="KW-0813">Transport</keyword>
<dbReference type="PRINTS" id="PR01434">
    <property type="entry name" value="NADHDHGNASE5"/>
</dbReference>
<dbReference type="PANTHER" id="PTHR43373:SF1">
    <property type="entry name" value="NA(+)_H(+) ANTIPORTER SUBUNIT A"/>
    <property type="match status" value="1"/>
</dbReference>
<reference evidence="16 17" key="2">
    <citation type="journal article" date="2020" name="Antonie Van Leeuwenhoek">
        <title>Phylogenomic characterisation of a novel corynebacterial species pathogenic to animals.</title>
        <authorList>
            <person name="Moller J."/>
            <person name="Musella L."/>
            <person name="Melnikov V."/>
            <person name="Geissdorfer W."/>
            <person name="Burkovski A."/>
            <person name="Sangal V."/>
        </authorList>
    </citation>
    <scope>NUCLEOTIDE SEQUENCE [LARGE SCALE GENOMIC DNA]</scope>
    <source>
        <strain evidence="16 17">PO100/5</strain>
    </source>
</reference>
<evidence type="ECO:0000259" key="11">
    <source>
        <dbReference type="Pfam" id="PF00361"/>
    </source>
</evidence>
<feature type="transmembrane region" description="Helical" evidence="10">
    <location>
        <begin position="496"/>
        <end position="521"/>
    </location>
</feature>
<evidence type="ECO:0000256" key="5">
    <source>
        <dbReference type="ARBA" id="ARBA00022692"/>
    </source>
</evidence>
<accession>A0A7Y4LIQ0</accession>
<feature type="transmembrane region" description="Helical" evidence="10">
    <location>
        <begin position="901"/>
        <end position="920"/>
    </location>
</feature>
<dbReference type="GO" id="GO:0015297">
    <property type="term" value="F:antiporter activity"/>
    <property type="evidence" value="ECO:0007669"/>
    <property type="project" value="UniProtKB-KW"/>
</dbReference>
<feature type="transmembrane region" description="Helical" evidence="10">
    <location>
        <begin position="371"/>
        <end position="390"/>
    </location>
</feature>
<evidence type="ECO:0000256" key="9">
    <source>
        <dbReference type="RuleBase" id="RU000320"/>
    </source>
</evidence>
<keyword evidence="4" id="KW-1003">Cell membrane</keyword>
<dbReference type="InterPro" id="IPR001750">
    <property type="entry name" value="ND/Mrp_TM"/>
</dbReference>
<dbReference type="Pfam" id="PF20501">
    <property type="entry name" value="MbhE"/>
    <property type="match status" value="1"/>
</dbReference>
<feature type="domain" description="NADH:quinone oxidoreductase/Mrp antiporter transmembrane" evidence="11">
    <location>
        <begin position="131"/>
        <end position="405"/>
    </location>
</feature>
<feature type="transmembrane region" description="Helical" evidence="10">
    <location>
        <begin position="410"/>
        <end position="434"/>
    </location>
</feature>
<evidence type="ECO:0000256" key="2">
    <source>
        <dbReference type="ARBA" id="ARBA00022448"/>
    </source>
</evidence>
<keyword evidence="7" id="KW-0406">Ion transport</keyword>
<dbReference type="GeneID" id="75006940"/>
<feature type="transmembrane region" description="Helical" evidence="10">
    <location>
        <begin position="793"/>
        <end position="815"/>
    </location>
</feature>
<dbReference type="KEGG" id="csil:CBE74_01385"/>
<keyword evidence="3" id="KW-0050">Antiport</keyword>
<dbReference type="NCBIfam" id="NF009290">
    <property type="entry name" value="PRK12650.1"/>
    <property type="match status" value="1"/>
</dbReference>
<dbReference type="Proteomes" id="UP000195652">
    <property type="component" value="Chromosome"/>
</dbReference>
<feature type="domain" description="MrpA C-terminal/MbhE" evidence="15">
    <location>
        <begin position="691"/>
        <end position="768"/>
    </location>
</feature>
<dbReference type="AlphaFoldDB" id="A0A7Y4LIQ0"/>
<dbReference type="GO" id="GO:0006811">
    <property type="term" value="P:monoatomic ion transport"/>
    <property type="evidence" value="ECO:0007669"/>
    <property type="project" value="UniProtKB-KW"/>
</dbReference>
<feature type="transmembrane region" description="Helical" evidence="10">
    <location>
        <begin position="657"/>
        <end position="675"/>
    </location>
</feature>
<reference evidence="16 17" key="4">
    <citation type="journal article" date="2020" name="PLoS ONE">
        <title>Taxonomic classification of strain PO100/5 shows a broader geographic distribution and genetic markers of the recently described Corynebacterium silvaticum.</title>
        <authorList>
            <person name="Viana M.V.C."/>
            <person name="Profeta R."/>
            <person name="da Silva A.L."/>
            <person name="Hurtado R."/>
            <person name="Cerqueira J.C."/>
            <person name="Ribeiro B.F.S."/>
            <person name="Almeida M.O."/>
            <person name="Morais-Rodrigues F."/>
            <person name="Soares S.C."/>
            <person name="Oliveira M."/>
            <person name="Tavares L."/>
            <person name="Figueiredo H."/>
            <person name="Wattam A.R."/>
            <person name="Barh D."/>
            <person name="Ghosh P."/>
            <person name="Silva A."/>
            <person name="Azevedo V."/>
        </authorList>
    </citation>
    <scope>NUCLEOTIDE SEQUENCE [LARGE SCALE GENOMIC DNA]</scope>
    <source>
        <strain evidence="16 17">PO100/5</strain>
    </source>
</reference>
<dbReference type="Pfam" id="PF00662">
    <property type="entry name" value="Proton_antipo_N"/>
    <property type="match status" value="1"/>
</dbReference>
<reference evidence="16 17" key="3">
    <citation type="journal article" date="2020" name="Int. J. Syst. Evol. Microbiol.">
        <title>Corynebacterium silvaticum sp. nov., a unique group of NTTB corynebacteria in wild boar and roe deer.</title>
        <authorList>
            <person name="Dangel A."/>
            <person name="Berger A."/>
            <person name="Rau J."/>
            <person name="Eisenberg T."/>
            <person name="Kampfer P."/>
            <person name="Margos G."/>
            <person name="Contzen M."/>
            <person name="Busse H.J."/>
            <person name="Konrad R."/>
            <person name="Peters M."/>
            <person name="Sting R."/>
            <person name="Sing A."/>
        </authorList>
    </citation>
    <scope>NUCLEOTIDE SEQUENCE [LARGE SCALE GENOMIC DNA]</scope>
    <source>
        <strain evidence="16 17">PO100/5</strain>
    </source>
</reference>
<evidence type="ECO:0000256" key="6">
    <source>
        <dbReference type="ARBA" id="ARBA00022989"/>
    </source>
</evidence>
<dbReference type="EMBL" id="CP021417">
    <property type="protein sequence ID" value="ARU45374.1"/>
    <property type="molecule type" value="Genomic_DNA"/>
</dbReference>
<feature type="domain" description="NADH-Ubiquinone oxidoreductase (complex I) chain 5 N-terminal" evidence="12">
    <location>
        <begin position="70"/>
        <end position="115"/>
    </location>
</feature>
<dbReference type="InterPro" id="IPR050616">
    <property type="entry name" value="CPA3_Na-H_Antiporter_A"/>
</dbReference>
<evidence type="ECO:0000259" key="15">
    <source>
        <dbReference type="Pfam" id="PF20501"/>
    </source>
</evidence>
<evidence type="ECO:0000259" key="14">
    <source>
        <dbReference type="Pfam" id="PF13244"/>
    </source>
</evidence>
<proteinExistence type="predicted"/>
<dbReference type="PANTHER" id="PTHR43373">
    <property type="entry name" value="NA(+)/H(+) ANTIPORTER SUBUNIT"/>
    <property type="match status" value="1"/>
</dbReference>
<keyword evidence="6 10" id="KW-1133">Transmembrane helix</keyword>
<keyword evidence="17" id="KW-1185">Reference proteome</keyword>
<dbReference type="InterPro" id="IPR046806">
    <property type="entry name" value="MrpA_C/MbhE"/>
</dbReference>
<name>A0A7Y4LIQ0_9CORY</name>
<organism evidence="16 17">
    <name type="scientific">Corynebacterium silvaticum</name>
    <dbReference type="NCBI Taxonomy" id="2320431"/>
    <lineage>
        <taxon>Bacteria</taxon>
        <taxon>Bacillati</taxon>
        <taxon>Actinomycetota</taxon>
        <taxon>Actinomycetes</taxon>
        <taxon>Mycobacteriales</taxon>
        <taxon>Corynebacteriaceae</taxon>
        <taxon>Corynebacterium</taxon>
    </lineage>
</organism>
<feature type="domain" description="Na+/H+ antiporter MnhB subunit-related protein" evidence="13">
    <location>
        <begin position="795"/>
        <end position="910"/>
    </location>
</feature>
<evidence type="ECO:0000256" key="8">
    <source>
        <dbReference type="ARBA" id="ARBA00023136"/>
    </source>
</evidence>
<dbReference type="GO" id="GO:0005886">
    <property type="term" value="C:plasma membrane"/>
    <property type="evidence" value="ECO:0007669"/>
    <property type="project" value="UniProtKB-SubCell"/>
</dbReference>
<feature type="transmembrane region" description="Helical" evidence="10">
    <location>
        <begin position="238"/>
        <end position="262"/>
    </location>
</feature>
<evidence type="ECO:0000313" key="17">
    <source>
        <dbReference type="Proteomes" id="UP000195652"/>
    </source>
</evidence>
<gene>
    <name evidence="16" type="ORF">CBE74_01385</name>
</gene>
<evidence type="ECO:0000256" key="10">
    <source>
        <dbReference type="SAM" id="Phobius"/>
    </source>
</evidence>
<feature type="transmembrane region" description="Helical" evidence="10">
    <location>
        <begin position="821"/>
        <end position="842"/>
    </location>
</feature>
<dbReference type="InterPro" id="IPR025383">
    <property type="entry name" value="MrpA_C/MbhD"/>
</dbReference>
<feature type="transmembrane region" description="Helical" evidence="10">
    <location>
        <begin position="632"/>
        <end position="651"/>
    </location>
</feature>
<feature type="transmembrane region" description="Helical" evidence="10">
    <location>
        <begin position="455"/>
        <end position="476"/>
    </location>
</feature>
<evidence type="ECO:0000256" key="3">
    <source>
        <dbReference type="ARBA" id="ARBA00022449"/>
    </source>
</evidence>
<dbReference type="InterPro" id="IPR001516">
    <property type="entry name" value="Proton_antipo_N"/>
</dbReference>
<sequence>MTLLLVLVLAAFTVSCAPVAVRVCDRKAGWPLAALLLIAAGLLCKELPAILDEIPLIWTYTWIPDALGNGIDIQLALRADALSVFFALLALVIGSIVFIYSASYLPRKTGNISFFTLMTAFMAAILMLVLADDVFTLFIAWELVSLASFMLIARSGGSGGELGSQRTLILTFIGGLTLLVSMAIAATQAGTTNIHEILASDFWSEKPALTTVLGVLVAISAFTKSAQFPFHFWLPEAMAAATPVSAFLHAAAVVKAGIYVLMRFSAVFHNNHTWNLLLITVGMLTAVMAAFFAIQKTDLKKLTAYSTVSHLGWIVATIGVGTPFALAAALVHTLAHALFKSSLFMLIGVIDHQTGTRDASRLGSSWRQLPFTFGSVVLAAASMAAVPPMLGFVSKEGLLAALSEAPLGKAGIIALLLTAGVGALFTFTYSVRIVADGFIDGDRDMTHVKEAPVSLWLPAAIPGLLSLPLAFALSYLDGPISEAVDVVVDDPHTHLALWHGISIAFIISMVVFVLGIVGVIFRKQIWSALGSRPLFPASGNDVLRLMNEGSSRLGRSMGKMADSIAPTRHLAYMFLAIIIFGAFYVLPGLVSGGVDGIPVPARISTDRWYDAIPLVMVLLGVIALVRTKKRLSGVVLVGVVGAGVTLQVFMLGAPDVAMTQFMVEALTVVIMMMVVRQQPSHFHKPRKSQKALGIAMGTGVGLFAFLSVWVLLSRHERSELAMWYLNEAPKISGGDNVVNTILVEFRGFDTLGELSVLGMAAIVIAAVITSMPRYPFAKDTHPAPFGGADLNAILLRVLLKALVPVLVVLSVLIFWRGHNAPGGGFIAALVASTAMMLSYLSFPRDKHIFPVRTPIYLTGIGILTAIFAGFLGLTHGSFLYAIHGHWAGQHWTTSMIFDVGVYLAVLGMVSMAINALGGYLRPGLDYENLNYNREDSPLTPLPKVGHLDDFGAEPHLPPSEPERVRLAKKAELAFKALREDNDRHLDAASFTAKEEK</sequence>
<keyword evidence="5 9" id="KW-0812">Transmembrane</keyword>
<feature type="transmembrane region" description="Helical" evidence="10">
    <location>
        <begin position="168"/>
        <end position="187"/>
    </location>
</feature>
<feature type="domain" description="MrpA C-terminal/MbhD" evidence="14">
    <location>
        <begin position="615"/>
        <end position="679"/>
    </location>
</feature>
<evidence type="ECO:0000259" key="12">
    <source>
        <dbReference type="Pfam" id="PF00662"/>
    </source>
</evidence>
<dbReference type="Pfam" id="PF04039">
    <property type="entry name" value="MnhB"/>
    <property type="match status" value="1"/>
</dbReference>
<feature type="transmembrane region" description="Helical" evidence="10">
    <location>
        <begin position="754"/>
        <end position="772"/>
    </location>
</feature>
<protein>
    <submittedName>
        <fullName evidence="16">DUF4040 family protein</fullName>
    </submittedName>
</protein>
<feature type="transmembrane region" description="Helical" evidence="10">
    <location>
        <begin position="112"/>
        <end position="131"/>
    </location>
</feature>
<evidence type="ECO:0000256" key="4">
    <source>
        <dbReference type="ARBA" id="ARBA00022475"/>
    </source>
</evidence>
<evidence type="ECO:0000313" key="16">
    <source>
        <dbReference type="EMBL" id="ARU45374.1"/>
    </source>
</evidence>
<reference evidence="16 17" key="1">
    <citation type="journal article" date="2014" name="BMC Vet. Res.">
        <title>First report of Corynebacterium pseudotuberculosis from caseous lymphadenitis lesions in Black Alentejano pig (Sus scrofa domesticus).</title>
        <authorList>
            <person name="Oliveira M."/>
            <person name="Barroco C."/>
            <person name="Mottola C."/>
            <person name="Santos R."/>
            <person name="Lemsaddek A."/>
            <person name="Tavares L."/>
            <person name="Semedo-Lemsaddek T."/>
        </authorList>
    </citation>
    <scope>NUCLEOTIDE SEQUENCE [LARGE SCALE GENOMIC DNA]</scope>
    <source>
        <strain evidence="16 17">PO100/5</strain>
    </source>
</reference>
<evidence type="ECO:0000256" key="7">
    <source>
        <dbReference type="ARBA" id="ARBA00023065"/>
    </source>
</evidence>
<dbReference type="Pfam" id="PF00361">
    <property type="entry name" value="Proton_antipo_M"/>
    <property type="match status" value="1"/>
</dbReference>
<comment type="subcellular location">
    <subcellularLocation>
        <location evidence="1">Cell membrane</location>
        <topology evidence="1">Multi-pass membrane protein</topology>
    </subcellularLocation>
    <subcellularLocation>
        <location evidence="9">Membrane</location>
        <topology evidence="9">Multi-pass membrane protein</topology>
    </subcellularLocation>
</comment>
<feature type="transmembrane region" description="Helical" evidence="10">
    <location>
        <begin position="137"/>
        <end position="156"/>
    </location>
</feature>